<comment type="caution">
    <text evidence="1">The sequence shown here is derived from an EMBL/GenBank/DDBJ whole genome shotgun (WGS) entry which is preliminary data.</text>
</comment>
<protein>
    <submittedName>
        <fullName evidence="1">Uncharacterized protein</fullName>
    </submittedName>
</protein>
<name>A0A9W9RB46_9EURO</name>
<evidence type="ECO:0000313" key="2">
    <source>
        <dbReference type="Proteomes" id="UP001147752"/>
    </source>
</evidence>
<reference evidence="1" key="1">
    <citation type="submission" date="2022-12" db="EMBL/GenBank/DDBJ databases">
        <authorList>
            <person name="Petersen C."/>
        </authorList>
    </citation>
    <scope>NUCLEOTIDE SEQUENCE</scope>
    <source>
        <strain evidence="1">IBT 3081</strain>
    </source>
</reference>
<dbReference type="Proteomes" id="UP001147752">
    <property type="component" value="Unassembled WGS sequence"/>
</dbReference>
<evidence type="ECO:0000313" key="1">
    <source>
        <dbReference type="EMBL" id="KAJ5357005.1"/>
    </source>
</evidence>
<gene>
    <name evidence="1" type="ORF">N7517_011614</name>
</gene>
<organism evidence="1 2">
    <name type="scientific">Penicillium concentricum</name>
    <dbReference type="NCBI Taxonomy" id="293559"/>
    <lineage>
        <taxon>Eukaryota</taxon>
        <taxon>Fungi</taxon>
        <taxon>Dikarya</taxon>
        <taxon>Ascomycota</taxon>
        <taxon>Pezizomycotina</taxon>
        <taxon>Eurotiomycetes</taxon>
        <taxon>Eurotiomycetidae</taxon>
        <taxon>Eurotiales</taxon>
        <taxon>Aspergillaceae</taxon>
        <taxon>Penicillium</taxon>
    </lineage>
</organism>
<proteinExistence type="predicted"/>
<accession>A0A9W9RB46</accession>
<dbReference type="GeneID" id="81468520"/>
<dbReference type="EMBL" id="JAPZBT010000006">
    <property type="protein sequence ID" value="KAJ5357005.1"/>
    <property type="molecule type" value="Genomic_DNA"/>
</dbReference>
<dbReference type="AlphaFoldDB" id="A0A9W9RB46"/>
<keyword evidence="2" id="KW-1185">Reference proteome</keyword>
<dbReference type="RefSeq" id="XP_056575152.1">
    <property type="nucleotide sequence ID" value="XM_056729337.1"/>
</dbReference>
<reference evidence="1" key="2">
    <citation type="journal article" date="2023" name="IMA Fungus">
        <title>Comparative genomic study of the Penicillium genus elucidates a diverse pangenome and 15 lateral gene transfer events.</title>
        <authorList>
            <person name="Petersen C."/>
            <person name="Sorensen T."/>
            <person name="Nielsen M.R."/>
            <person name="Sondergaard T.E."/>
            <person name="Sorensen J.L."/>
            <person name="Fitzpatrick D.A."/>
            <person name="Frisvad J.C."/>
            <person name="Nielsen K.L."/>
        </authorList>
    </citation>
    <scope>NUCLEOTIDE SEQUENCE</scope>
    <source>
        <strain evidence="1">IBT 3081</strain>
    </source>
</reference>
<sequence>MRRHGKGRDVGLSNEARVGHAGRSFVQYIRDPAVLEPFQLAFLTPHAFCWNDFEKHRILFLELAVQESGSSGVL</sequence>